<dbReference type="OrthoDB" id="45365at2759"/>
<dbReference type="Pfam" id="PF24681">
    <property type="entry name" value="Kelch_KLHDC2_KLHL20_DRC7"/>
    <property type="match status" value="1"/>
</dbReference>
<evidence type="ECO:0000256" key="4">
    <source>
        <dbReference type="ARBA" id="ARBA00022737"/>
    </source>
</evidence>
<feature type="compositionally biased region" description="Pro residues" evidence="7">
    <location>
        <begin position="528"/>
        <end position="544"/>
    </location>
</feature>
<evidence type="ECO:0000313" key="8">
    <source>
        <dbReference type="EMBL" id="KIW01017.1"/>
    </source>
</evidence>
<dbReference type="RefSeq" id="XP_016210886.1">
    <property type="nucleotide sequence ID" value="XM_016361311.1"/>
</dbReference>
<feature type="region of interest" description="Disordered" evidence="7">
    <location>
        <begin position="1"/>
        <end position="45"/>
    </location>
</feature>
<feature type="compositionally biased region" description="Low complexity" evidence="7">
    <location>
        <begin position="609"/>
        <end position="621"/>
    </location>
</feature>
<keyword evidence="4" id="KW-0677">Repeat</keyword>
<comment type="subcellular location">
    <subcellularLocation>
        <location evidence="1">Cytoplasm</location>
    </subcellularLocation>
</comment>
<evidence type="ECO:0000256" key="6">
    <source>
        <dbReference type="SAM" id="Coils"/>
    </source>
</evidence>
<keyword evidence="5 6" id="KW-0175">Coiled coil</keyword>
<evidence type="ECO:0000256" key="3">
    <source>
        <dbReference type="ARBA" id="ARBA00022490"/>
    </source>
</evidence>
<feature type="compositionally biased region" description="Polar residues" evidence="7">
    <location>
        <begin position="782"/>
        <end position="797"/>
    </location>
</feature>
<dbReference type="HOGENOM" id="CLU_002697_1_0_1"/>
<dbReference type="GO" id="GO:0061245">
    <property type="term" value="P:establishment or maintenance of bipolar cell polarity"/>
    <property type="evidence" value="ECO:0007669"/>
    <property type="project" value="TreeGrafter"/>
</dbReference>
<feature type="compositionally biased region" description="Polar residues" evidence="7">
    <location>
        <begin position="622"/>
        <end position="639"/>
    </location>
</feature>
<evidence type="ECO:0000256" key="7">
    <source>
        <dbReference type="SAM" id="MobiDB-lite"/>
    </source>
</evidence>
<feature type="region of interest" description="Disordered" evidence="7">
    <location>
        <begin position="442"/>
        <end position="673"/>
    </location>
</feature>
<feature type="region of interest" description="Disordered" evidence="7">
    <location>
        <begin position="1128"/>
        <end position="1150"/>
    </location>
</feature>
<sequence length="1521" mass="164652">MSFLFGKSKKTQPGNALPVATREISSSHGETRIPTANGLGRQGDAVDRRAQLQGQGTGSLDSLRGIEAAAAVSGIAPSGVLPGPEPGKMMRQRAESDLGTARSPQADSPYPWSTRRLNFTAQVAPFPRYGAATNATASKEGQIYLMGGLVDSQTVKGDLWMVEVGNGSMACYPVNTTSEGPGPRVGHASLLVGNAFIVFGGDTKLEEGDVLDDTLYLLNISSKQWSRASPAGPRPAGRYGHTLNILGSKIYIFGGQVEGYFFNDLVAFDLNSLQTPGNRWEVLIPNGGTGGAIPKARTNHSTVTWQDKLYLFGGTDGTQWFNDVWVYDARTNQWSELDCIGYIPAPREGHAAALVNDTMYIFGGRLQDGTDLGDLAAFKISSRRWYMFQNMGSSPSARSGHSMTAVGKHIVVLAGEPSSAPRDAAELSYAYVLDTTKIRYPASESAPGGVPVQGQQSPPTGPGGQLPLRKFSNDQSRIPQKSGIPVTSGQSYARSADVANASQTNGLSQQQQGGLGQQSRLPRNAGSGPPPPQAAPQPRGPPGTMPGQPGSRSRTPTRGAPSDAVSKTQMYERENMSSPTSRERAMGAQSPNSVERGMMSTMGASSGTQSRQGPPSRSGSRTQRQQASVDSSGGRSTPRQSEELTRTSTRDTLPQQQIDSGLGSSPALGQHTEDLVKELEAARSRNAWLASELALARKAGYNQSTNGNPLLDQQAANIFDDDDRPLIEALLEMKAELARVQGSIETQAESTAARIAEIEKQRDAAISEAVYAKAKLAAHLGGNSQAGTPQPDQQGASTPDLERNNDMSRRLASMLTAHNELNAKLESLTAELEAERKARSVVEDSAEAAQKRAAELDLYKQRAASELESLRAELHEAKRIARDESTKCAEALAQLRMHELDKTDMANKHAKVVSESKNHALVLQTLREAVTASTEKADLLERRIAEERELREALERKHAQLKNEHEESVGQLAATTRKLKEVEELAEKHAEEARTHKAAVLSGLDRVSARGLDEDEINDERVTVLRQQLDISNEMARQHKAAADAAADRLRRAEERIAGLEQYQEQTTRESLNLRKQLQNAVKEAQAAQSERASLQAQLERNQLEGNALEVQLRTLKSLLEERGVSTAGADVRRSRALDSPSSRYGTPEAGRVRELERQLEESVKAGEEVRAAFESREQELNREWEEKLATLENDREGVMKYVRGLERMLAKMKQELQKAKASNAELEKGLKERRGSAANAEANAAELEKLKGDMATLEREVANLKESLEKTEADRDALKKQVNESQAEHTARINNITERANADLEALRRENSLLEERAKDAEKKVQLFLDQFETSVDNYRRQSRLEAQNRAAGGGPNGVARHGHKDSLGGESLFSNITDTEDAETDNSGELTPSAHSFATAGFAGGIVSSDKSGSTHARDRSSTALDSLASELDALRTHWEESSKKNYRLSDKFDFEKPSSSSGLGLSTSTMGSSVNSTPEVSSSGGLSDWRKKMDLSIRSNEGDKTDAKAGGSPVSGTS</sequence>
<dbReference type="EMBL" id="KN847558">
    <property type="protein sequence ID" value="KIW01017.1"/>
    <property type="molecule type" value="Genomic_DNA"/>
</dbReference>
<dbReference type="VEuPathDB" id="FungiDB:PV09_07534"/>
<feature type="compositionally biased region" description="Basic and acidic residues" evidence="7">
    <location>
        <begin position="640"/>
        <end position="649"/>
    </location>
</feature>
<reference evidence="8 9" key="1">
    <citation type="submission" date="2015-01" db="EMBL/GenBank/DDBJ databases">
        <title>The Genome Sequence of Ochroconis gallopava CBS43764.</title>
        <authorList>
            <consortium name="The Broad Institute Genomics Platform"/>
            <person name="Cuomo C."/>
            <person name="de Hoog S."/>
            <person name="Gorbushina A."/>
            <person name="Stielow B."/>
            <person name="Teixiera M."/>
            <person name="Abouelleil A."/>
            <person name="Chapman S.B."/>
            <person name="Priest M."/>
            <person name="Young S.K."/>
            <person name="Wortman J."/>
            <person name="Nusbaum C."/>
            <person name="Birren B."/>
        </authorList>
    </citation>
    <scope>NUCLEOTIDE SEQUENCE [LARGE SCALE GENOMIC DNA]</scope>
    <source>
        <strain evidence="8 9">CBS 43764</strain>
    </source>
</reference>
<dbReference type="PANTHER" id="PTHR23244:SF456">
    <property type="entry name" value="MULTIPLE EPIDERMAL GROWTH FACTOR-LIKE DOMAINS PROTEIN 8"/>
    <property type="match status" value="1"/>
</dbReference>
<dbReference type="FunFam" id="2.120.10.80:FF:000049">
    <property type="entry name" value="Cell polarity protein (Tea1)"/>
    <property type="match status" value="1"/>
</dbReference>
<dbReference type="Proteomes" id="UP000053259">
    <property type="component" value="Unassembled WGS sequence"/>
</dbReference>
<feature type="region of interest" description="Disordered" evidence="7">
    <location>
        <begin position="1451"/>
        <end position="1521"/>
    </location>
</feature>
<feature type="coiled-coil region" evidence="6">
    <location>
        <begin position="1153"/>
        <end position="1332"/>
    </location>
</feature>
<gene>
    <name evidence="8" type="ORF">PV09_07534</name>
</gene>
<feature type="compositionally biased region" description="Basic and acidic residues" evidence="7">
    <location>
        <begin position="1491"/>
        <end position="1510"/>
    </location>
</feature>
<dbReference type="PANTHER" id="PTHR23244">
    <property type="entry name" value="KELCH REPEAT DOMAIN"/>
    <property type="match status" value="1"/>
</dbReference>
<feature type="coiled-coil region" evidence="6">
    <location>
        <begin position="811"/>
        <end position="887"/>
    </location>
</feature>
<feature type="region of interest" description="Disordered" evidence="7">
    <location>
        <begin position="781"/>
        <end position="803"/>
    </location>
</feature>
<feature type="region of interest" description="Disordered" evidence="7">
    <location>
        <begin position="77"/>
        <end position="112"/>
    </location>
</feature>
<dbReference type="SUPFAM" id="SSF117281">
    <property type="entry name" value="Kelch motif"/>
    <property type="match status" value="1"/>
</dbReference>
<dbReference type="InterPro" id="IPR015915">
    <property type="entry name" value="Kelch-typ_b-propeller"/>
</dbReference>
<evidence type="ECO:0000256" key="2">
    <source>
        <dbReference type="ARBA" id="ARBA00022441"/>
    </source>
</evidence>
<feature type="coiled-coil region" evidence="6">
    <location>
        <begin position="923"/>
        <end position="999"/>
    </location>
</feature>
<feature type="compositionally biased region" description="Basic and acidic residues" evidence="7">
    <location>
        <begin position="570"/>
        <end position="585"/>
    </location>
</feature>
<dbReference type="STRING" id="253628.A0A0D1YJK0"/>
<protein>
    <submittedName>
        <fullName evidence="8">Uncharacterized protein</fullName>
    </submittedName>
</protein>
<feature type="compositionally biased region" description="Low complexity" evidence="7">
    <location>
        <begin position="1461"/>
        <end position="1486"/>
    </location>
</feature>
<feature type="region of interest" description="Disordered" evidence="7">
    <location>
        <begin position="1348"/>
        <end position="1375"/>
    </location>
</feature>
<dbReference type="InParanoid" id="A0A0D1YJK0"/>
<dbReference type="FunCoup" id="A0A0D1YJK0">
    <property type="interactions" value="494"/>
</dbReference>
<keyword evidence="2" id="KW-0880">Kelch repeat</keyword>
<evidence type="ECO:0000256" key="1">
    <source>
        <dbReference type="ARBA" id="ARBA00004496"/>
    </source>
</evidence>
<dbReference type="GO" id="GO:0051285">
    <property type="term" value="C:cell cortex of cell tip"/>
    <property type="evidence" value="ECO:0007669"/>
    <property type="project" value="TreeGrafter"/>
</dbReference>
<dbReference type="InterPro" id="IPR006652">
    <property type="entry name" value="Kelch_1"/>
</dbReference>
<name>A0A0D1YJK0_9PEZI</name>
<feature type="compositionally biased region" description="Polar residues" evidence="7">
    <location>
        <begin position="650"/>
        <end position="663"/>
    </location>
</feature>
<organism evidence="8 9">
    <name type="scientific">Verruconis gallopava</name>
    <dbReference type="NCBI Taxonomy" id="253628"/>
    <lineage>
        <taxon>Eukaryota</taxon>
        <taxon>Fungi</taxon>
        <taxon>Dikarya</taxon>
        <taxon>Ascomycota</taxon>
        <taxon>Pezizomycotina</taxon>
        <taxon>Dothideomycetes</taxon>
        <taxon>Pleosporomycetidae</taxon>
        <taxon>Venturiales</taxon>
        <taxon>Sympoventuriaceae</taxon>
        <taxon>Verruconis</taxon>
    </lineage>
</organism>
<keyword evidence="3" id="KW-0963">Cytoplasm</keyword>
<proteinExistence type="predicted"/>
<feature type="compositionally biased region" description="Low complexity" evidence="7">
    <location>
        <begin position="447"/>
        <end position="458"/>
    </location>
</feature>
<dbReference type="GeneID" id="27315507"/>
<accession>A0A0D1YJK0</accession>
<dbReference type="SMART" id="SM00612">
    <property type="entry name" value="Kelch"/>
    <property type="match status" value="2"/>
</dbReference>
<keyword evidence="9" id="KW-1185">Reference proteome</keyword>
<evidence type="ECO:0000256" key="5">
    <source>
        <dbReference type="ARBA" id="ARBA00023054"/>
    </source>
</evidence>
<dbReference type="Gene3D" id="2.120.10.80">
    <property type="entry name" value="Kelch-type beta propeller"/>
    <property type="match status" value="1"/>
</dbReference>
<evidence type="ECO:0000313" key="9">
    <source>
        <dbReference type="Proteomes" id="UP000053259"/>
    </source>
</evidence>
<feature type="compositionally biased region" description="Polar residues" evidence="7">
    <location>
        <begin position="473"/>
        <end position="493"/>
    </location>
</feature>
<feature type="coiled-coil region" evidence="6">
    <location>
        <begin position="1036"/>
        <end position="1105"/>
    </location>
</feature>